<organism evidence="1 2">
    <name type="scientific">Trifolium pratense</name>
    <name type="common">Red clover</name>
    <dbReference type="NCBI Taxonomy" id="57577"/>
    <lineage>
        <taxon>Eukaryota</taxon>
        <taxon>Viridiplantae</taxon>
        <taxon>Streptophyta</taxon>
        <taxon>Embryophyta</taxon>
        <taxon>Tracheophyta</taxon>
        <taxon>Spermatophyta</taxon>
        <taxon>Magnoliopsida</taxon>
        <taxon>eudicotyledons</taxon>
        <taxon>Gunneridae</taxon>
        <taxon>Pentapetalae</taxon>
        <taxon>rosids</taxon>
        <taxon>fabids</taxon>
        <taxon>Fabales</taxon>
        <taxon>Fabaceae</taxon>
        <taxon>Papilionoideae</taxon>
        <taxon>50 kb inversion clade</taxon>
        <taxon>NPAAA clade</taxon>
        <taxon>Hologalegina</taxon>
        <taxon>IRL clade</taxon>
        <taxon>Trifolieae</taxon>
        <taxon>Trifolium</taxon>
    </lineage>
</organism>
<reference evidence="1" key="1">
    <citation type="submission" date="2023-10" db="EMBL/GenBank/DDBJ databases">
        <authorList>
            <person name="Rodriguez Cubillos JULIANA M."/>
            <person name="De Vega J."/>
        </authorList>
    </citation>
    <scope>NUCLEOTIDE SEQUENCE</scope>
</reference>
<gene>
    <name evidence="1" type="ORF">MILVUS5_LOCUS6465</name>
</gene>
<name>A0ACB0ITG0_TRIPR</name>
<keyword evidence="2" id="KW-1185">Reference proteome</keyword>
<evidence type="ECO:0000313" key="2">
    <source>
        <dbReference type="Proteomes" id="UP001177021"/>
    </source>
</evidence>
<dbReference type="Proteomes" id="UP001177021">
    <property type="component" value="Unassembled WGS sequence"/>
</dbReference>
<proteinExistence type="predicted"/>
<sequence>MDLHKPSHVVLLSSPGLGHLIPTIELAKRLLIHHNFKLTIIAIKSPTSHAESQILNSATNPSLYTIIQIPSPNIPSNLSVTAHLCVTMRHAIPSIKSTLKNLPIRPSAFIVDIFGTESLTLAQELNIPKFVYVASNAWFLSLLVYSPVLDEQIKGEYVVLKELLKIPGCKPIRPVDLVDPMHNRNDLGYSEYLIIANNLSKSDAVLVNTWDELQHRELKGLNGELSGLLKVHVFAIGPLVRQPESKLNQATESVMKWLDKQPKESVVYVSFGSGGTMSYEQMKEIALGLELSKQRFVWVVRVPRGESADAAFFTTGCSDGFDGELDEIKKHLPDGFLERIKNVGLLIQEWAPQVAILKHPSIGCFISHCGWGSVLESLTNGVPIIAWPLYAEQRMNAAFLVEELGVAVKTTMLPSKNVVGREEIASLVKKIILEEQNGKSNNVRDKVREIMVSGEKALYQGGSSYIALSQVANIIDKQDFIRL</sequence>
<accession>A0ACB0ITG0</accession>
<evidence type="ECO:0000313" key="1">
    <source>
        <dbReference type="EMBL" id="CAJ2635868.1"/>
    </source>
</evidence>
<dbReference type="EMBL" id="CASHSV030000002">
    <property type="protein sequence ID" value="CAJ2635868.1"/>
    <property type="molecule type" value="Genomic_DNA"/>
</dbReference>
<comment type="caution">
    <text evidence="1">The sequence shown here is derived from an EMBL/GenBank/DDBJ whole genome shotgun (WGS) entry which is preliminary data.</text>
</comment>
<protein>
    <submittedName>
        <fullName evidence="1">Uncharacterized protein</fullName>
    </submittedName>
</protein>